<sequence>MMEKPETVEKIVEFEQSVTKTKKFRLDYPVSEDLRRVMVSDVFRDFMIYAFDLYYDNENLSLLKEFVAEYKPKAEKQQGLLDNLFWWRLMYDSGSHQVNSCFDDYISDKHYTLRDKPFIKSWLRECNNVVPKFYFIGHKYNDRSFVAIDILTHESLEIIVYDPTAIPPKEGEIAMGTLIPLGGELYFPIVDFYHFDYEAREAMASCLHHHYEKHLKTSSMKEAFFHVVSVMLQIERMIFMKNQETFSSK</sequence>
<dbReference type="Proteomes" id="UP000501868">
    <property type="component" value="Chromosome"/>
</dbReference>
<dbReference type="AlphaFoldDB" id="A0A6H1P667"/>
<protein>
    <submittedName>
        <fullName evidence="1">Uncharacterized protein</fullName>
    </submittedName>
</protein>
<gene>
    <name evidence="1" type="ORF">HFZ78_22270</name>
</gene>
<evidence type="ECO:0000313" key="1">
    <source>
        <dbReference type="EMBL" id="QIZ09094.1"/>
    </source>
</evidence>
<evidence type="ECO:0000313" key="2">
    <source>
        <dbReference type="Proteomes" id="UP000501868"/>
    </source>
</evidence>
<dbReference type="EMBL" id="CP051128">
    <property type="protein sequence ID" value="QIZ09094.1"/>
    <property type="molecule type" value="Genomic_DNA"/>
</dbReference>
<proteinExistence type="predicted"/>
<accession>A0A6H1P667</accession>
<reference evidence="1 2" key="1">
    <citation type="submission" date="2020-04" db="EMBL/GenBank/DDBJ databases">
        <title>Genome-Wide Identification of 5-Methylcytosine Sites in Bacterial Genomes By High-Throughput Sequencing of MspJI Restriction Fragments.</title>
        <authorList>
            <person name="Wu V."/>
        </authorList>
    </citation>
    <scope>NUCLEOTIDE SEQUENCE [LARGE SCALE GENOMIC DNA]</scope>
    <source>
        <strain evidence="1 2">S2</strain>
    </source>
</reference>
<name>A0A6H1P667_PRIMG</name>
<organism evidence="1 2">
    <name type="scientific">Priestia megaterium</name>
    <name type="common">Bacillus megaterium</name>
    <dbReference type="NCBI Taxonomy" id="1404"/>
    <lineage>
        <taxon>Bacteria</taxon>
        <taxon>Bacillati</taxon>
        <taxon>Bacillota</taxon>
        <taxon>Bacilli</taxon>
        <taxon>Bacillales</taxon>
        <taxon>Bacillaceae</taxon>
        <taxon>Priestia</taxon>
    </lineage>
</organism>
<reference evidence="1 2" key="2">
    <citation type="submission" date="2020-04" db="EMBL/GenBank/DDBJ databases">
        <authorList>
            <person name="Fomenkov A."/>
            <person name="Anton B.P."/>
            <person name="Roberts R.J."/>
        </authorList>
    </citation>
    <scope>NUCLEOTIDE SEQUENCE [LARGE SCALE GENOMIC DNA]</scope>
    <source>
        <strain evidence="1 2">S2</strain>
    </source>
</reference>